<name>A0A537K1S9_9BACT</name>
<dbReference type="Proteomes" id="UP000318509">
    <property type="component" value="Unassembled WGS sequence"/>
</dbReference>
<evidence type="ECO:0000313" key="1">
    <source>
        <dbReference type="EMBL" id="TMI89741.1"/>
    </source>
</evidence>
<dbReference type="AlphaFoldDB" id="A0A537K1S9"/>
<dbReference type="EMBL" id="VBAK01000119">
    <property type="protein sequence ID" value="TMI89741.1"/>
    <property type="molecule type" value="Genomic_DNA"/>
</dbReference>
<proteinExistence type="predicted"/>
<organism evidence="1 2">
    <name type="scientific">Candidatus Segetimicrobium genomatis</name>
    <dbReference type="NCBI Taxonomy" id="2569760"/>
    <lineage>
        <taxon>Bacteria</taxon>
        <taxon>Bacillati</taxon>
        <taxon>Candidatus Sysuimicrobiota</taxon>
        <taxon>Candidatus Sysuimicrobiia</taxon>
        <taxon>Candidatus Sysuimicrobiales</taxon>
        <taxon>Candidatus Segetimicrobiaceae</taxon>
        <taxon>Candidatus Segetimicrobium</taxon>
    </lineage>
</organism>
<sequence length="277" mass="29515">MPGAPDPIYVLARRVLLDALEGLGDQRRAVILVGAQAIYLHVGDADLAVAAFTTDGDLAIVPSDLRPEPKLAETLAHAGFRPSPNLGTWVKEALLEGATAQVHIDLLVPEVVGGAGRRGARLDVHGTRVARKAKGLEAALIDRHLMVVAALDRDDPRSYELWVAGPAALLVAKVHKIHERGDAPTRRQDDKDALDVLRLLRGISTEILARSIRTLLTDTIAGGVVREAIDFLSRLFGEPSSRGSQMAARAAVPLESAETIAASCSALAQDLLRTVVE</sequence>
<evidence type="ECO:0000313" key="2">
    <source>
        <dbReference type="Proteomes" id="UP000318509"/>
    </source>
</evidence>
<reference evidence="1 2" key="1">
    <citation type="journal article" date="2019" name="Nat. Microbiol.">
        <title>Mediterranean grassland soil C-N compound turnover is dependent on rainfall and depth, and is mediated by genomically divergent microorganisms.</title>
        <authorList>
            <person name="Diamond S."/>
            <person name="Andeer P.F."/>
            <person name="Li Z."/>
            <person name="Crits-Christoph A."/>
            <person name="Burstein D."/>
            <person name="Anantharaman K."/>
            <person name="Lane K.R."/>
            <person name="Thomas B.C."/>
            <person name="Pan C."/>
            <person name="Northen T.R."/>
            <person name="Banfield J.F."/>
        </authorList>
    </citation>
    <scope>NUCLEOTIDE SEQUENCE [LARGE SCALE GENOMIC DNA]</scope>
    <source>
        <strain evidence="1">NP_3</strain>
    </source>
</reference>
<comment type="caution">
    <text evidence="1">The sequence shown here is derived from an EMBL/GenBank/DDBJ whole genome shotgun (WGS) entry which is preliminary data.</text>
</comment>
<protein>
    <recommendedName>
        <fullName evidence="3">Nucleotidyltransferase</fullName>
    </recommendedName>
</protein>
<accession>A0A537K1S9</accession>
<evidence type="ECO:0008006" key="3">
    <source>
        <dbReference type="Google" id="ProtNLM"/>
    </source>
</evidence>
<gene>
    <name evidence="1" type="ORF">E6H00_09115</name>
</gene>